<evidence type="ECO:0000256" key="1">
    <source>
        <dbReference type="SAM" id="MobiDB-lite"/>
    </source>
</evidence>
<feature type="compositionally biased region" description="Low complexity" evidence="1">
    <location>
        <begin position="148"/>
        <end position="158"/>
    </location>
</feature>
<proteinExistence type="predicted"/>
<sequence>MNLLDLPIEILLQIFQHAAGKDKPAGQATTRSVASLLGFTGKRENVLTTLALVSRKCQDIAYEFFYGSLSMTNDRAERFYRSLEKNPRLGSLVVSYRFISCDLAHLRAFHRSIYSLPPAQSALRVIHSPMVATLSSLVDREQPPLSPSSPSSSSIAPSRRLAVPDSVPIRTLTLSSVHPIRDVPKLVDPRSAWMNTSELEKLVLNFTPINLAPTLPLRSTDPFYSVPLNPVFARSLRSLTLGNPVQGLEPDVILPVLERLPNLVRLTILGSSAPSLNFILRAVPGLQTIVFTRAPQAIAERSFAQADRAKDENGNGSENNDEAVTHRALRQIEILSPNETRLIESFNRRFLDLIPSLRSFQPSTHPAPSQSARAEFERRDVRDRLHDLPALETVRLAGLVFDQVRASGEGLGRVTEFAVALDLWGIKLVDQDLDIW</sequence>
<dbReference type="AlphaFoldDB" id="A0A0F7SEW0"/>
<protein>
    <recommendedName>
        <fullName evidence="3">F-box domain</fullName>
    </recommendedName>
</protein>
<evidence type="ECO:0000313" key="2">
    <source>
        <dbReference type="EMBL" id="CDZ96505.1"/>
    </source>
</evidence>
<reference evidence="2" key="1">
    <citation type="submission" date="2014-08" db="EMBL/GenBank/DDBJ databases">
        <authorList>
            <person name="Sharma Rahul"/>
            <person name="Thines Marco"/>
        </authorList>
    </citation>
    <scope>NUCLEOTIDE SEQUENCE</scope>
</reference>
<feature type="region of interest" description="Disordered" evidence="1">
    <location>
        <begin position="139"/>
        <end position="159"/>
    </location>
</feature>
<organism evidence="2">
    <name type="scientific">Phaffia rhodozyma</name>
    <name type="common">Yeast</name>
    <name type="synonym">Xanthophyllomyces dendrorhous</name>
    <dbReference type="NCBI Taxonomy" id="264483"/>
    <lineage>
        <taxon>Eukaryota</taxon>
        <taxon>Fungi</taxon>
        <taxon>Dikarya</taxon>
        <taxon>Basidiomycota</taxon>
        <taxon>Agaricomycotina</taxon>
        <taxon>Tremellomycetes</taxon>
        <taxon>Cystofilobasidiales</taxon>
        <taxon>Mrakiaceae</taxon>
        <taxon>Phaffia</taxon>
    </lineage>
</organism>
<name>A0A0F7SEW0_PHARH</name>
<accession>A0A0F7SEW0</accession>
<dbReference type="EMBL" id="LN483144">
    <property type="protein sequence ID" value="CDZ96505.1"/>
    <property type="molecule type" value="Genomic_DNA"/>
</dbReference>
<evidence type="ECO:0008006" key="3">
    <source>
        <dbReference type="Google" id="ProtNLM"/>
    </source>
</evidence>